<evidence type="ECO:0000313" key="2">
    <source>
        <dbReference type="Proteomes" id="UP000420562"/>
    </source>
</evidence>
<dbReference type="RefSeq" id="WP_151128068.1">
    <property type="nucleotide sequence ID" value="NZ_VZQZ01000004.1"/>
</dbReference>
<evidence type="ECO:0000313" key="1">
    <source>
        <dbReference type="EMBL" id="KAB0665627.1"/>
    </source>
</evidence>
<proteinExistence type="predicted"/>
<name>A0A7J4ZRQ3_9BACT</name>
<sequence>MLIVDYKATQDRIKDRCVAITRVAEKFGINKTSLQKFVEGRFFGTSGQGVYGDCEQAMIAMDLLVYSEVEDVKRAA</sequence>
<dbReference type="AlphaFoldDB" id="A0A7J4ZRQ3"/>
<keyword evidence="2" id="KW-1185">Reference proteome</keyword>
<dbReference type="EMBL" id="VZQZ01000004">
    <property type="protein sequence ID" value="KAB0665627.1"/>
    <property type="molecule type" value="Genomic_DNA"/>
</dbReference>
<accession>A0A7J4ZRQ3</accession>
<reference evidence="1 2" key="1">
    <citation type="submission" date="2019-09" db="EMBL/GenBank/DDBJ databases">
        <title>Geobacter sp. Red96, a novel strain isolated from paddy soil.</title>
        <authorList>
            <person name="Xu Z."/>
            <person name="Masuda Y."/>
            <person name="Itoh H."/>
            <person name="Senoo K."/>
        </authorList>
    </citation>
    <scope>NUCLEOTIDE SEQUENCE [LARGE SCALE GENOMIC DNA]</scope>
    <source>
        <strain evidence="1 2">Red96</strain>
    </source>
</reference>
<organism evidence="1 2">
    <name type="scientific">Oryzomonas japonica</name>
    <dbReference type="NCBI Taxonomy" id="2603858"/>
    <lineage>
        <taxon>Bacteria</taxon>
        <taxon>Pseudomonadati</taxon>
        <taxon>Thermodesulfobacteriota</taxon>
        <taxon>Desulfuromonadia</taxon>
        <taxon>Geobacterales</taxon>
        <taxon>Geobacteraceae</taxon>
        <taxon>Oryzomonas</taxon>
    </lineage>
</organism>
<comment type="caution">
    <text evidence="1">The sequence shown here is derived from an EMBL/GenBank/DDBJ whole genome shotgun (WGS) entry which is preliminary data.</text>
</comment>
<gene>
    <name evidence="1" type="ORF">F6V25_07855</name>
</gene>
<dbReference type="Proteomes" id="UP000420562">
    <property type="component" value="Unassembled WGS sequence"/>
</dbReference>
<protein>
    <submittedName>
        <fullName evidence="1">Uncharacterized protein</fullName>
    </submittedName>
</protein>